<organism evidence="4 5">
    <name type="scientific">Candidatus Avibacteroides avistercoris</name>
    <dbReference type="NCBI Taxonomy" id="2840690"/>
    <lineage>
        <taxon>Bacteria</taxon>
        <taxon>Pseudomonadati</taxon>
        <taxon>Bacteroidota</taxon>
        <taxon>Bacteroidia</taxon>
        <taxon>Bacteroidales</taxon>
        <taxon>Bacteroidaceae</taxon>
        <taxon>Bacteroidaceae incertae sedis</taxon>
        <taxon>Candidatus Avibacteroides</taxon>
    </lineage>
</organism>
<evidence type="ECO:0000259" key="3">
    <source>
        <dbReference type="PROSITE" id="PS50853"/>
    </source>
</evidence>
<accession>A0A9D2UIC5</accession>
<dbReference type="InterPro" id="IPR013783">
    <property type="entry name" value="Ig-like_fold"/>
</dbReference>
<evidence type="ECO:0000256" key="2">
    <source>
        <dbReference type="SAM" id="SignalP"/>
    </source>
</evidence>
<evidence type="ECO:0000256" key="1">
    <source>
        <dbReference type="ARBA" id="ARBA00022729"/>
    </source>
</evidence>
<keyword evidence="1 2" id="KW-0732">Signal</keyword>
<dbReference type="Gene3D" id="2.60.40.10">
    <property type="entry name" value="Immunoglobulins"/>
    <property type="match status" value="1"/>
</dbReference>
<sequence length="1624" mass="173654">MKTSLIHTATAALALLAVHPPAHGQEMTPVAGTPVMLESLYYDYDGDGRLDCLKTVMLGPEEGYRRIVAWCSADGTIIRQLDGIDLADDAVRLVAEINGDGCPDFVATADGGEWLFVSDTDGNYDRIAIGTNTRSHTVADINRDGRDDLFFYVRTSDWPTEYTPSVLIRRSDGTFTAKALPVVTDAAELDGADFSSGGSGMFTVDNTCFAGAWLPERGAGSVTEPDRMDVMDLNGDSYPDLFAPSGTAFLSLPDGRYYAATLGSTVKACEVNGDGITDYVIYDGGGGDVSVMLSSAAGYTTVRVAGGAEYTGIHPCDLDGDGWQDIMLTIDKEQGGGYAYIIFLRNGGDGTFTATERALDGDYTFHDIVWPDGHPALCAVREYMTGEGYMTHSFTAITWDAAFDLTETSLLPEGYLLANPSDPFMADLDGDGRLDVLATQNNMDYCICTPAAASTADIPAPPTPTLAVDAATGLLRIEWQAPAGTQDMTFNVRVGSTPGGDDLVHGDANADGSRRTTAGGNAGIATYMTLNAGTWPEGTCYIAVQTVSGDGRGSAWSDEVTLDNRLLSTEFVTSSHLISTVDTLTVSPLMARQGTEYTYDAAPDGRIVSQGSDGTAHITFASHGLKDVTLTADGHSFTQRVRVVPMRTDRSQDGYAGQVFDFDQDGWVEGFAGKFHTNDRGTFKELAKSFNSTLDINHEGYAIDYDRDGRADVYGNYITAGSQKPRVLLNRGGMDFEAHDGDIYANGSTQPMTTYPYPVGDIDNDGLVDFVAASRLYRNDGGGQLTEVSLYENDEYIWPVALTDFDLDGCLDIVAAYSWDRGTSQVYRQAVFINRGGWQFERHELPVQSSTYAVEGIADVNGDGRADVIYADRSGDSYRYYAYLYDSSMEFGTRVALAGIPGADFDLDGLPECFTADNDSIVFAGRDGQSSVMENTLELGIADPLKIIPGNIVDGIQPLLADVDGDGIPDWNAADRIRTSAANSAPTVPAGIYASQTADGLTIYWDAATDAETPAHGLRYNVSVKLKAAEGEDSYLISPLNMTDDRAATTEPGFMHYRQATQMTIPLTAIEAGQTYEIRVQAVDPWGAHSDFSPTVEFTAQEMAIISLPGKGLAGRPVEIETTIVGQPQWDTDGGVIDGNTITWNEPGIKTVTAHVGGITSSARIEIIPQPDLSIGIPSQVLAGAPVAATMPEYACRPDVQTEVVLDEGITLGYEKGQREAVAVFPDTDGNYEIEVRATDGTLGTITQTTSVEVTGAGFAPVITQVATGTDGRNRITWDTSLTLPSPLLPGTVRVYRETNVSGRFDVVGEAAFAEGALTDMTSTPALQAQRYLITMIADYGGESRCSDTHANCHLMVNKGAGHDINLIWSPYEGRDVAQYVIMSGPSPDRLSRLAAVSGHTLSYTHRRTEDATTYYALVVRFDAAQQQYAPGRKAADDGDNRSNIVSSTDAFDVTMASDIAITAAEDEMRLDDDRPALHLRATVLPVSTTIKRVQWEIIEGGDLADISHDGTVTLKANATGGTVTVRASATDGSGVSSTVTIEASPYSDITPDAQAGDSITIYATDGAIIITGIDSPTTVRLIDLQGVTIMHKRTACDTAIPTDGLRGIYIVRAGQTVCKVLVR</sequence>
<gene>
    <name evidence="4" type="ORF">IAA93_04080</name>
</gene>
<evidence type="ECO:0000313" key="4">
    <source>
        <dbReference type="EMBL" id="HJD52886.1"/>
    </source>
</evidence>
<dbReference type="PANTHER" id="PTHR46580:SF4">
    <property type="entry name" value="ATP_GTP-BINDING PROTEIN"/>
    <property type="match status" value="1"/>
</dbReference>
<protein>
    <submittedName>
        <fullName evidence="4">VCBS repeat-containing protein</fullName>
    </submittedName>
</protein>
<evidence type="ECO:0000313" key="5">
    <source>
        <dbReference type="Proteomes" id="UP000787625"/>
    </source>
</evidence>
<dbReference type="Gene3D" id="2.130.10.130">
    <property type="entry name" value="Integrin alpha, N-terminal"/>
    <property type="match status" value="1"/>
</dbReference>
<dbReference type="InterPro" id="IPR013517">
    <property type="entry name" value="FG-GAP"/>
</dbReference>
<dbReference type="Gene3D" id="2.60.40.1080">
    <property type="match status" value="1"/>
</dbReference>
<dbReference type="InterPro" id="IPR036116">
    <property type="entry name" value="FN3_sf"/>
</dbReference>
<reference evidence="4" key="1">
    <citation type="journal article" date="2021" name="PeerJ">
        <title>Extensive microbial diversity within the chicken gut microbiome revealed by metagenomics and culture.</title>
        <authorList>
            <person name="Gilroy R."/>
            <person name="Ravi A."/>
            <person name="Getino M."/>
            <person name="Pursley I."/>
            <person name="Horton D.L."/>
            <person name="Alikhan N.F."/>
            <person name="Baker D."/>
            <person name="Gharbi K."/>
            <person name="Hall N."/>
            <person name="Watson M."/>
            <person name="Adriaenssens E.M."/>
            <person name="Foster-Nyarko E."/>
            <person name="Jarju S."/>
            <person name="Secka A."/>
            <person name="Antonio M."/>
            <person name="Oren A."/>
            <person name="Chaudhuri R.R."/>
            <person name="La Ragione R."/>
            <person name="Hildebrand F."/>
            <person name="Pallen M.J."/>
        </authorList>
    </citation>
    <scope>NUCLEOTIDE SEQUENCE</scope>
    <source>
        <strain evidence="4">MalCec1-1739</strain>
    </source>
</reference>
<name>A0A9D2UIC5_9BACT</name>
<dbReference type="SUPFAM" id="SSF69318">
    <property type="entry name" value="Integrin alpha N-terminal domain"/>
    <property type="match status" value="2"/>
</dbReference>
<reference evidence="4" key="2">
    <citation type="submission" date="2021-04" db="EMBL/GenBank/DDBJ databases">
        <authorList>
            <person name="Gilroy R."/>
        </authorList>
    </citation>
    <scope>NUCLEOTIDE SEQUENCE</scope>
    <source>
        <strain evidence="4">MalCec1-1739</strain>
    </source>
</reference>
<comment type="caution">
    <text evidence="4">The sequence shown here is derived from an EMBL/GenBank/DDBJ whole genome shotgun (WGS) entry which is preliminary data.</text>
</comment>
<dbReference type="InterPro" id="IPR028994">
    <property type="entry name" value="Integrin_alpha_N"/>
</dbReference>
<dbReference type="InterPro" id="IPR003961">
    <property type="entry name" value="FN3_dom"/>
</dbReference>
<dbReference type="PANTHER" id="PTHR46580">
    <property type="entry name" value="SENSOR KINASE-RELATED"/>
    <property type="match status" value="1"/>
</dbReference>
<dbReference type="EMBL" id="DWUP01000083">
    <property type="protein sequence ID" value="HJD52886.1"/>
    <property type="molecule type" value="Genomic_DNA"/>
</dbReference>
<dbReference type="SUPFAM" id="SSF49265">
    <property type="entry name" value="Fibronectin type III"/>
    <property type="match status" value="1"/>
</dbReference>
<feature type="chain" id="PRO_5038788717" evidence="2">
    <location>
        <begin position="25"/>
        <end position="1624"/>
    </location>
</feature>
<dbReference type="Proteomes" id="UP000787625">
    <property type="component" value="Unassembled WGS sequence"/>
</dbReference>
<feature type="domain" description="Fibronectin type-III" evidence="3">
    <location>
        <begin position="985"/>
        <end position="1103"/>
    </location>
</feature>
<feature type="signal peptide" evidence="2">
    <location>
        <begin position="1"/>
        <end position="24"/>
    </location>
</feature>
<dbReference type="PROSITE" id="PS50853">
    <property type="entry name" value="FN3"/>
    <property type="match status" value="1"/>
</dbReference>
<dbReference type="Pfam" id="PF13517">
    <property type="entry name" value="FG-GAP_3"/>
    <property type="match status" value="2"/>
</dbReference>
<dbReference type="CDD" id="cd00063">
    <property type="entry name" value="FN3"/>
    <property type="match status" value="1"/>
</dbReference>
<proteinExistence type="predicted"/>